<feature type="domain" description="Large ribosomal subunit protein uL6 alpha-beta" evidence="7">
    <location>
        <begin position="124"/>
        <end position="197"/>
    </location>
</feature>
<dbReference type="GO" id="GO:0022625">
    <property type="term" value="C:cytosolic large ribosomal subunit"/>
    <property type="evidence" value="ECO:0007669"/>
    <property type="project" value="TreeGrafter"/>
</dbReference>
<dbReference type="Proteomes" id="UP000011518">
    <property type="component" value="Unassembled WGS sequence"/>
</dbReference>
<proteinExistence type="inferred from homology"/>
<feature type="chain" id="PRO_5003999646" description="Large ribosomal subunit protein uL6" evidence="6">
    <location>
        <begin position="17"/>
        <end position="226"/>
    </location>
</feature>
<dbReference type="PANTHER" id="PTHR11655:SF29">
    <property type="entry name" value="60S RIBOSOMAL PROTEIN L9"/>
    <property type="match status" value="1"/>
</dbReference>
<feature type="signal peptide" evidence="6">
    <location>
        <begin position="1"/>
        <end position="16"/>
    </location>
</feature>
<gene>
    <name evidence="8" type="ORF">TREES_T100017122</name>
</gene>
<protein>
    <recommendedName>
        <fullName evidence="4">Large ribosomal subunit protein uL6</fullName>
    </recommendedName>
    <alternativeName>
        <fullName evidence="5">60S ribosomal protein L9</fullName>
    </alternativeName>
</protein>
<sequence>MCTCALCVHVSAFVWGEGRVTDGYDSVIGYHCQKEVIHPCKRHYEEHLDDAACMSNNLLCVWMCTTIFGILMDVKQMSMKERTEKKKYMGVCSWESEMVARMMRRFPSTVIRMKTILSNQTVDIPHNVDITLKGCTVIMKGPQGTLLRDFNHINVELSLLGKKKKKLQVDKWWGNRKGLATVRTICGHIQNMIKGVTLGFHYKMRFVYAHFPINVVMQENGSLVEI</sequence>
<dbReference type="Pfam" id="PF00347">
    <property type="entry name" value="Ribosomal_L6"/>
    <property type="match status" value="1"/>
</dbReference>
<keyword evidence="6" id="KW-0732">Signal</keyword>
<dbReference type="PANTHER" id="PTHR11655">
    <property type="entry name" value="60S/50S RIBOSOMAL PROTEIN L6/L9"/>
    <property type="match status" value="1"/>
</dbReference>
<keyword evidence="2 8" id="KW-0689">Ribosomal protein</keyword>
<dbReference type="FunFam" id="3.90.930.12:FF:000005">
    <property type="entry name" value="60S ribosomal protein L9"/>
    <property type="match status" value="1"/>
</dbReference>
<accession>L9KNJ9</accession>
<organism evidence="8 9">
    <name type="scientific">Tupaia chinensis</name>
    <name type="common">Chinese tree shrew</name>
    <name type="synonym">Tupaia belangeri chinensis</name>
    <dbReference type="NCBI Taxonomy" id="246437"/>
    <lineage>
        <taxon>Eukaryota</taxon>
        <taxon>Metazoa</taxon>
        <taxon>Chordata</taxon>
        <taxon>Craniata</taxon>
        <taxon>Vertebrata</taxon>
        <taxon>Euteleostomi</taxon>
        <taxon>Mammalia</taxon>
        <taxon>Eutheria</taxon>
        <taxon>Euarchontoglires</taxon>
        <taxon>Scandentia</taxon>
        <taxon>Tupaiidae</taxon>
        <taxon>Tupaia</taxon>
    </lineage>
</organism>
<evidence type="ECO:0000259" key="7">
    <source>
        <dbReference type="Pfam" id="PF00347"/>
    </source>
</evidence>
<dbReference type="AlphaFoldDB" id="L9KNJ9"/>
<dbReference type="STRING" id="246437.L9KNJ9"/>
<keyword evidence="9" id="KW-1185">Reference proteome</keyword>
<dbReference type="InParanoid" id="L9KNJ9"/>
<dbReference type="InterPro" id="IPR020040">
    <property type="entry name" value="Ribosomal_uL6_a/b-dom"/>
</dbReference>
<dbReference type="EMBL" id="KB320737">
    <property type="protein sequence ID" value="ELW64376.1"/>
    <property type="molecule type" value="Genomic_DNA"/>
</dbReference>
<evidence type="ECO:0000256" key="1">
    <source>
        <dbReference type="ARBA" id="ARBA00009356"/>
    </source>
</evidence>
<evidence type="ECO:0000313" key="9">
    <source>
        <dbReference type="Proteomes" id="UP000011518"/>
    </source>
</evidence>
<reference evidence="9" key="1">
    <citation type="submission" date="2012-07" db="EMBL/GenBank/DDBJ databases">
        <title>Genome of the Chinese tree shrew, a rising model animal genetically related to primates.</title>
        <authorList>
            <person name="Zhang G."/>
            <person name="Fan Y."/>
            <person name="Yao Y."/>
            <person name="Huang Z."/>
        </authorList>
    </citation>
    <scope>NUCLEOTIDE SEQUENCE [LARGE SCALE GENOMIC DNA]</scope>
</reference>
<dbReference type="GO" id="GO:0019843">
    <property type="term" value="F:rRNA binding"/>
    <property type="evidence" value="ECO:0007669"/>
    <property type="project" value="InterPro"/>
</dbReference>
<evidence type="ECO:0000256" key="3">
    <source>
        <dbReference type="ARBA" id="ARBA00023274"/>
    </source>
</evidence>
<dbReference type="GO" id="GO:0002181">
    <property type="term" value="P:cytoplasmic translation"/>
    <property type="evidence" value="ECO:0007669"/>
    <property type="project" value="TreeGrafter"/>
</dbReference>
<dbReference type="InterPro" id="IPR036789">
    <property type="entry name" value="Ribosomal_uL6-like_a/b-dom_sf"/>
</dbReference>
<dbReference type="Gene3D" id="3.90.930.12">
    <property type="entry name" value="Ribosomal protein L6, alpha-beta domain"/>
    <property type="match status" value="2"/>
</dbReference>
<evidence type="ECO:0000256" key="2">
    <source>
        <dbReference type="ARBA" id="ARBA00022980"/>
    </source>
</evidence>
<dbReference type="SUPFAM" id="SSF56053">
    <property type="entry name" value="Ribosomal protein L6"/>
    <property type="match status" value="1"/>
</dbReference>
<comment type="similarity">
    <text evidence="1">Belongs to the universal ribosomal protein uL6 family.</text>
</comment>
<evidence type="ECO:0000256" key="6">
    <source>
        <dbReference type="SAM" id="SignalP"/>
    </source>
</evidence>
<evidence type="ECO:0000313" key="8">
    <source>
        <dbReference type="EMBL" id="ELW64376.1"/>
    </source>
</evidence>
<dbReference type="InterPro" id="IPR000702">
    <property type="entry name" value="Ribosomal_uL6-like"/>
</dbReference>
<name>L9KNJ9_TUPCH</name>
<evidence type="ECO:0000256" key="5">
    <source>
        <dbReference type="ARBA" id="ARBA00035349"/>
    </source>
</evidence>
<keyword evidence="3" id="KW-0687">Ribonucleoprotein</keyword>
<dbReference type="GO" id="GO:0003735">
    <property type="term" value="F:structural constituent of ribosome"/>
    <property type="evidence" value="ECO:0007669"/>
    <property type="project" value="InterPro"/>
</dbReference>
<reference evidence="9" key="2">
    <citation type="journal article" date="2013" name="Nat. Commun.">
        <title>Genome of the Chinese tree shrew.</title>
        <authorList>
            <person name="Fan Y."/>
            <person name="Huang Z.Y."/>
            <person name="Cao C.C."/>
            <person name="Chen C.S."/>
            <person name="Chen Y.X."/>
            <person name="Fan D.D."/>
            <person name="He J."/>
            <person name="Hou H.L."/>
            <person name="Hu L."/>
            <person name="Hu X.T."/>
            <person name="Jiang X.T."/>
            <person name="Lai R."/>
            <person name="Lang Y.S."/>
            <person name="Liang B."/>
            <person name="Liao S.G."/>
            <person name="Mu D."/>
            <person name="Ma Y.Y."/>
            <person name="Niu Y.Y."/>
            <person name="Sun X.Q."/>
            <person name="Xia J.Q."/>
            <person name="Xiao J."/>
            <person name="Xiong Z.Q."/>
            <person name="Xu L."/>
            <person name="Yang L."/>
            <person name="Zhang Y."/>
            <person name="Zhao W."/>
            <person name="Zhao X.D."/>
            <person name="Zheng Y.T."/>
            <person name="Zhou J.M."/>
            <person name="Zhu Y.B."/>
            <person name="Zhang G.J."/>
            <person name="Wang J."/>
            <person name="Yao Y.G."/>
        </authorList>
    </citation>
    <scope>NUCLEOTIDE SEQUENCE [LARGE SCALE GENOMIC DNA]</scope>
</reference>
<evidence type="ECO:0000256" key="4">
    <source>
        <dbReference type="ARBA" id="ARBA00035246"/>
    </source>
</evidence>